<dbReference type="EC" id="2.4.1.17" evidence="5"/>
<evidence type="ECO:0000313" key="7">
    <source>
        <dbReference type="Proteomes" id="UP001381693"/>
    </source>
</evidence>
<evidence type="ECO:0000256" key="5">
    <source>
        <dbReference type="RuleBase" id="RU362059"/>
    </source>
</evidence>
<proteinExistence type="inferred from homology"/>
<organism evidence="6 7">
    <name type="scientific">Halocaridina rubra</name>
    <name type="common">Hawaiian red shrimp</name>
    <dbReference type="NCBI Taxonomy" id="373956"/>
    <lineage>
        <taxon>Eukaryota</taxon>
        <taxon>Metazoa</taxon>
        <taxon>Ecdysozoa</taxon>
        <taxon>Arthropoda</taxon>
        <taxon>Crustacea</taxon>
        <taxon>Multicrustacea</taxon>
        <taxon>Malacostraca</taxon>
        <taxon>Eumalacostraca</taxon>
        <taxon>Eucarida</taxon>
        <taxon>Decapoda</taxon>
        <taxon>Pleocyemata</taxon>
        <taxon>Caridea</taxon>
        <taxon>Atyoidea</taxon>
        <taxon>Atyidae</taxon>
        <taxon>Halocaridina</taxon>
    </lineage>
</organism>
<sequence>MDARMMCFWRFIVLTSAFYLLTISSVSTASSDGDKSSECTQTTGECYNILMLLPLSSRSHRSLFTTLAEALAIRGHKIELLVNHAPRNLHPNIREIYHGLHHFREDRYQLFEARASPWKMYELLIKGLPQMTREIYRVPEVMELYKRRKDFHLVIIDNFFNMMMFPFAHEIPLVMMQASGVDIVQSAITGNVINPAYTPSNQLIVPQPMSLWHRILNGIVYITYGLLKQHYFLPRIQAEITQILPDIPPLREIERNQSLALLNYCYSFDTVLPLLPSQIDIGAIHCRPGQPLPQDLEDWINGAGEAGVIYFSLGTVALGTTLPPALRELFINAFGRLKQRVLWKLEEELHIADNILVRKWLPQQDILAHPRVKLFISHGGMLSTQEAVFHAVPVLALPILGDQPRNAQNIDINKLGIALIWEELTEDLLVDTIEKIINTKMYEENMEVASRALRDQPQTPKERAVFWTEYIIRHQGAPHLRSPGAKLSWLEYLMIDVIFILTVIIICFTFIWCWILRCAFRKLRTSKDKILKRD</sequence>
<dbReference type="GO" id="GO:0016020">
    <property type="term" value="C:membrane"/>
    <property type="evidence" value="ECO:0007669"/>
    <property type="project" value="UniProtKB-SubCell"/>
</dbReference>
<comment type="similarity">
    <text evidence="1 4">Belongs to the UDP-glycosyltransferase family.</text>
</comment>
<comment type="caution">
    <text evidence="6">The sequence shown here is derived from an EMBL/GenBank/DDBJ whole genome shotgun (WGS) entry which is preliminary data.</text>
</comment>
<protein>
    <recommendedName>
        <fullName evidence="5">UDP-glucuronosyltransferase</fullName>
        <ecNumber evidence="5">2.4.1.17</ecNumber>
    </recommendedName>
</protein>
<keyword evidence="2 4" id="KW-0328">Glycosyltransferase</keyword>
<feature type="signal peptide" evidence="5">
    <location>
        <begin position="1"/>
        <end position="17"/>
    </location>
</feature>
<keyword evidence="5" id="KW-0472">Membrane</keyword>
<dbReference type="PROSITE" id="PS00375">
    <property type="entry name" value="UDPGT"/>
    <property type="match status" value="1"/>
</dbReference>
<dbReference type="CDD" id="cd03784">
    <property type="entry name" value="GT1_Gtf-like"/>
    <property type="match status" value="1"/>
</dbReference>
<dbReference type="Proteomes" id="UP001381693">
    <property type="component" value="Unassembled WGS sequence"/>
</dbReference>
<feature type="transmembrane region" description="Helical" evidence="5">
    <location>
        <begin position="492"/>
        <end position="516"/>
    </location>
</feature>
<feature type="chain" id="PRO_5042668338" description="UDP-glucuronosyltransferase" evidence="5">
    <location>
        <begin position="18"/>
        <end position="534"/>
    </location>
</feature>
<dbReference type="InterPro" id="IPR050271">
    <property type="entry name" value="UDP-glycosyltransferase"/>
</dbReference>
<dbReference type="GO" id="GO:0015020">
    <property type="term" value="F:glucuronosyltransferase activity"/>
    <property type="evidence" value="ECO:0007669"/>
    <property type="project" value="UniProtKB-EC"/>
</dbReference>
<name>A0AAN9A3F9_HALRR</name>
<keyword evidence="3 4" id="KW-0808">Transferase</keyword>
<comment type="subcellular location">
    <subcellularLocation>
        <location evidence="5">Membrane</location>
        <topology evidence="5">Single-pass membrane protein</topology>
    </subcellularLocation>
</comment>
<evidence type="ECO:0000313" key="6">
    <source>
        <dbReference type="EMBL" id="KAK7079176.1"/>
    </source>
</evidence>
<dbReference type="PANTHER" id="PTHR48043:SF159">
    <property type="entry name" value="EG:EG0003.4 PROTEIN-RELATED"/>
    <property type="match status" value="1"/>
</dbReference>
<reference evidence="6 7" key="1">
    <citation type="submission" date="2023-11" db="EMBL/GenBank/DDBJ databases">
        <title>Halocaridina rubra genome assembly.</title>
        <authorList>
            <person name="Smith C."/>
        </authorList>
    </citation>
    <scope>NUCLEOTIDE SEQUENCE [LARGE SCALE GENOMIC DNA]</scope>
    <source>
        <strain evidence="6">EP-1</strain>
        <tissue evidence="6">Whole</tissue>
    </source>
</reference>
<keyword evidence="5" id="KW-0812">Transmembrane</keyword>
<dbReference type="PANTHER" id="PTHR48043">
    <property type="entry name" value="EG:EG0003.4 PROTEIN-RELATED"/>
    <property type="match status" value="1"/>
</dbReference>
<dbReference type="FunFam" id="3.40.50.2000:FF:000050">
    <property type="entry name" value="UDP-glucuronosyltransferase"/>
    <property type="match status" value="1"/>
</dbReference>
<keyword evidence="7" id="KW-1185">Reference proteome</keyword>
<evidence type="ECO:0000256" key="2">
    <source>
        <dbReference type="ARBA" id="ARBA00022676"/>
    </source>
</evidence>
<keyword evidence="5" id="KW-0732">Signal</keyword>
<comment type="catalytic activity">
    <reaction evidence="5">
        <text>glucuronate acceptor + UDP-alpha-D-glucuronate = acceptor beta-D-glucuronoside + UDP + H(+)</text>
        <dbReference type="Rhea" id="RHEA:21032"/>
        <dbReference type="ChEBI" id="CHEBI:15378"/>
        <dbReference type="ChEBI" id="CHEBI:58052"/>
        <dbReference type="ChEBI" id="CHEBI:58223"/>
        <dbReference type="ChEBI" id="CHEBI:132367"/>
        <dbReference type="ChEBI" id="CHEBI:132368"/>
        <dbReference type="EC" id="2.4.1.17"/>
    </reaction>
</comment>
<evidence type="ECO:0000256" key="3">
    <source>
        <dbReference type="ARBA" id="ARBA00022679"/>
    </source>
</evidence>
<accession>A0AAN9A3F9</accession>
<dbReference type="Pfam" id="PF00201">
    <property type="entry name" value="UDPGT"/>
    <property type="match status" value="1"/>
</dbReference>
<gene>
    <name evidence="6" type="ORF">SK128_001480</name>
</gene>
<dbReference type="EMBL" id="JAXCGZ010007569">
    <property type="protein sequence ID" value="KAK7079176.1"/>
    <property type="molecule type" value="Genomic_DNA"/>
</dbReference>
<dbReference type="InterPro" id="IPR035595">
    <property type="entry name" value="UDP_glycos_trans_CS"/>
</dbReference>
<dbReference type="InterPro" id="IPR002213">
    <property type="entry name" value="UDP_glucos_trans"/>
</dbReference>
<dbReference type="SUPFAM" id="SSF53756">
    <property type="entry name" value="UDP-Glycosyltransferase/glycogen phosphorylase"/>
    <property type="match status" value="1"/>
</dbReference>
<keyword evidence="5" id="KW-1133">Transmembrane helix</keyword>
<evidence type="ECO:0000256" key="4">
    <source>
        <dbReference type="RuleBase" id="RU003718"/>
    </source>
</evidence>
<evidence type="ECO:0000256" key="1">
    <source>
        <dbReference type="ARBA" id="ARBA00009995"/>
    </source>
</evidence>
<dbReference type="Gene3D" id="3.40.50.2000">
    <property type="entry name" value="Glycogen Phosphorylase B"/>
    <property type="match status" value="1"/>
</dbReference>
<dbReference type="AlphaFoldDB" id="A0AAN9A3F9"/>